<evidence type="ECO:0000313" key="1">
    <source>
        <dbReference type="EMBL" id="TVZ05010.1"/>
    </source>
</evidence>
<keyword evidence="2" id="KW-1185">Reference proteome</keyword>
<protein>
    <submittedName>
        <fullName evidence="1">Uncharacterized protein</fullName>
    </submittedName>
</protein>
<reference evidence="1 2" key="1">
    <citation type="submission" date="2018-11" db="EMBL/GenBank/DDBJ databases">
        <title>Trebonia kvetii gen.nov., sp.nov., a novel acidophilic actinobacterium, and proposal of the new actinobacterial family Treboniaceae fam. nov.</title>
        <authorList>
            <person name="Rapoport D."/>
            <person name="Sagova-Mareckova M."/>
            <person name="Sedlacek I."/>
            <person name="Provaznik J."/>
            <person name="Kralova S."/>
            <person name="Pavlinic D."/>
            <person name="Benes V."/>
            <person name="Kopecky J."/>
        </authorList>
    </citation>
    <scope>NUCLEOTIDE SEQUENCE [LARGE SCALE GENOMIC DNA]</scope>
    <source>
        <strain evidence="1 2">15Tr583</strain>
    </source>
</reference>
<dbReference type="EMBL" id="RPFW01000002">
    <property type="protein sequence ID" value="TVZ05010.1"/>
    <property type="molecule type" value="Genomic_DNA"/>
</dbReference>
<name>A0A6P2C1H7_9ACTN</name>
<organism evidence="1 2">
    <name type="scientific">Trebonia kvetii</name>
    <dbReference type="NCBI Taxonomy" id="2480626"/>
    <lineage>
        <taxon>Bacteria</taxon>
        <taxon>Bacillati</taxon>
        <taxon>Actinomycetota</taxon>
        <taxon>Actinomycetes</taxon>
        <taxon>Streptosporangiales</taxon>
        <taxon>Treboniaceae</taxon>
        <taxon>Trebonia</taxon>
    </lineage>
</organism>
<dbReference type="RefSeq" id="WP_187365821.1">
    <property type="nucleotide sequence ID" value="NZ_RPFW01000002.1"/>
</dbReference>
<dbReference type="Proteomes" id="UP000460272">
    <property type="component" value="Unassembled WGS sequence"/>
</dbReference>
<evidence type="ECO:0000313" key="2">
    <source>
        <dbReference type="Proteomes" id="UP000460272"/>
    </source>
</evidence>
<gene>
    <name evidence="1" type="ORF">EAS64_10320</name>
</gene>
<accession>A0A6P2C1H7</accession>
<sequence>MNTVTEKHEMVLSSRVESGEEEWTCLRCGRRLLLPWPPHLEKLVLDQGDVTAIHVGGTGGVRAGGITATAEPPDADRQWLLGQGIDWDGTSA</sequence>
<comment type="caution">
    <text evidence="1">The sequence shown here is derived from an EMBL/GenBank/DDBJ whole genome shotgun (WGS) entry which is preliminary data.</text>
</comment>
<dbReference type="AlphaFoldDB" id="A0A6P2C1H7"/>
<proteinExistence type="predicted"/>